<comment type="caution">
    <text evidence="1">The sequence shown here is derived from an EMBL/GenBank/DDBJ whole genome shotgun (WGS) entry which is preliminary data.</text>
</comment>
<keyword evidence="2" id="KW-1185">Reference proteome</keyword>
<evidence type="ECO:0000313" key="2">
    <source>
        <dbReference type="Proteomes" id="UP001143910"/>
    </source>
</evidence>
<accession>A0ACC1NV96</accession>
<protein>
    <submittedName>
        <fullName evidence="1">Uncharacterized protein</fullName>
    </submittedName>
</protein>
<gene>
    <name evidence="1" type="ORF">NQ176_g1350</name>
</gene>
<dbReference type="Proteomes" id="UP001143910">
    <property type="component" value="Unassembled WGS sequence"/>
</dbReference>
<proteinExistence type="predicted"/>
<name>A0ACC1NV96_9HYPO</name>
<dbReference type="EMBL" id="JANJQO010000073">
    <property type="protein sequence ID" value="KAJ2982491.1"/>
    <property type="molecule type" value="Genomic_DNA"/>
</dbReference>
<organism evidence="1 2">
    <name type="scientific">Zarea fungicola</name>
    <dbReference type="NCBI Taxonomy" id="93591"/>
    <lineage>
        <taxon>Eukaryota</taxon>
        <taxon>Fungi</taxon>
        <taxon>Dikarya</taxon>
        <taxon>Ascomycota</taxon>
        <taxon>Pezizomycotina</taxon>
        <taxon>Sordariomycetes</taxon>
        <taxon>Hypocreomycetidae</taxon>
        <taxon>Hypocreales</taxon>
        <taxon>Cordycipitaceae</taxon>
        <taxon>Zarea</taxon>
    </lineage>
</organism>
<sequence>MSTGEPVWSTSALSTRADFYAHIKTISLDDGGARLGQYLNNELTKIPKKEQSEATFVSVLMDLQESAEKEKSINPILIKLIRDMPNDLINEKGGKSQNTPLHSAINRKQTPIAEALLDRGPNLTAINTYGRVPLHLAAEHEKLRITKRLVEGNSDTTGLKDQYGETPFSIACEYGREDVIQYLLQSFPGAALQSDKFGHTPLYNAIKRGDLSVLRSLLGDSGAEAELPKNSPDIPTNASSGNLDDSRLGNPDLKSSEGCYEACPGDSVLELVPNPSACTMELQTLVRSTLNKRTNSGKSILDKACRDLSEEIITFLLNHGADPAAMSPEGRTCLWVALAWERFEIAELLIKEPSVRTTLNDLDSAGFTLLSVACSTMTRRAVSWLLEAGVDCSQPNHDGSTAITNTIINLKKNGMFALVASDNFRNKIPDVVKYKDESGKESTALHLSCQLNLPEFLKMFLEYGVEPGIRDGGERTMLHEASRLGNNDIFSSLLSLSKDLYAAVALEVDRKDGNGWTALHYASSEGSDKSNLPPLEDIINKWSIENLHIHLRKGSYANVISNLLKLDAAIDLPTSSGDSALHLAASRGHFDRTVLLLAKNNNGDTPLVVALKTKHTHISALLATLQMEIEFPGGQERDDLLLHMAKKEQTHNLLSCILSKVKDTNVRRLKLLKSVESPLERATLEWAALEGAALEWATLACSAKLVWFILHSSTPGQARDHSIKAAIVIIKALQIKPNEPLDALPAQLDAHAGEATAASETGKVCNDIFDMLHNPPLTGSLSSRFTPNQQPQYNPTHHPPDLIKKYSVELVESYNDSFLRRASSVAEAIYTVGPDEILEETWKRTQALAAEFQDKKRPDEGSTARRSPNFLMDSLAR</sequence>
<evidence type="ECO:0000313" key="1">
    <source>
        <dbReference type="EMBL" id="KAJ2982491.1"/>
    </source>
</evidence>
<reference evidence="1" key="1">
    <citation type="submission" date="2022-08" db="EMBL/GenBank/DDBJ databases">
        <title>Genome Sequence of Lecanicillium fungicola.</title>
        <authorList>
            <person name="Buettner E."/>
        </authorList>
    </citation>
    <scope>NUCLEOTIDE SEQUENCE</scope>
    <source>
        <strain evidence="1">Babe33</strain>
    </source>
</reference>